<keyword evidence="3" id="KW-1185">Reference proteome</keyword>
<feature type="non-terminal residue" evidence="2">
    <location>
        <position position="57"/>
    </location>
</feature>
<reference evidence="2 3" key="1">
    <citation type="submission" date="2024-05" db="EMBL/GenBank/DDBJ databases">
        <title>Genome sequencing and assembly of Indian major carp, Cirrhinus mrigala (Hamilton, 1822).</title>
        <authorList>
            <person name="Mohindra V."/>
            <person name="Chowdhury L.M."/>
            <person name="Lal K."/>
            <person name="Jena J.K."/>
        </authorList>
    </citation>
    <scope>NUCLEOTIDE SEQUENCE [LARGE SCALE GENOMIC DNA]</scope>
    <source>
        <strain evidence="2">CM1030</strain>
        <tissue evidence="2">Blood</tissue>
    </source>
</reference>
<evidence type="ECO:0000313" key="2">
    <source>
        <dbReference type="EMBL" id="KAL0162955.1"/>
    </source>
</evidence>
<protein>
    <recommendedName>
        <fullName evidence="1">ZU5 domain-containing protein</fullName>
    </recommendedName>
</protein>
<dbReference type="Pfam" id="PF00791">
    <property type="entry name" value="ZU5"/>
    <property type="match status" value="1"/>
</dbReference>
<organism evidence="2 3">
    <name type="scientific">Cirrhinus mrigala</name>
    <name type="common">Mrigala</name>
    <dbReference type="NCBI Taxonomy" id="683832"/>
    <lineage>
        <taxon>Eukaryota</taxon>
        <taxon>Metazoa</taxon>
        <taxon>Chordata</taxon>
        <taxon>Craniata</taxon>
        <taxon>Vertebrata</taxon>
        <taxon>Euteleostomi</taxon>
        <taxon>Actinopterygii</taxon>
        <taxon>Neopterygii</taxon>
        <taxon>Teleostei</taxon>
        <taxon>Ostariophysi</taxon>
        <taxon>Cypriniformes</taxon>
        <taxon>Cyprinidae</taxon>
        <taxon>Labeoninae</taxon>
        <taxon>Labeonini</taxon>
        <taxon>Cirrhinus</taxon>
    </lineage>
</organism>
<feature type="non-terminal residue" evidence="2">
    <location>
        <position position="1"/>
    </location>
</feature>
<feature type="domain" description="ZU5" evidence="1">
    <location>
        <begin position="1"/>
        <end position="57"/>
    </location>
</feature>
<name>A0ABD0NP56_CIRMR</name>
<dbReference type="AlphaFoldDB" id="A0ABD0NP56"/>
<evidence type="ECO:0000313" key="3">
    <source>
        <dbReference type="Proteomes" id="UP001529510"/>
    </source>
</evidence>
<evidence type="ECO:0000259" key="1">
    <source>
        <dbReference type="PROSITE" id="PS51145"/>
    </source>
</evidence>
<dbReference type="PROSITE" id="PS51145">
    <property type="entry name" value="ZU5"/>
    <property type="match status" value="1"/>
</dbReference>
<dbReference type="Gene3D" id="2.60.220.30">
    <property type="match status" value="1"/>
</dbReference>
<accession>A0ABD0NP56</accession>
<dbReference type="InterPro" id="IPR000906">
    <property type="entry name" value="ZU5_dom"/>
</dbReference>
<dbReference type="EMBL" id="JAMKFB020000021">
    <property type="protein sequence ID" value="KAL0162955.1"/>
    <property type="molecule type" value="Genomic_DNA"/>
</dbReference>
<gene>
    <name evidence="2" type="ORF">M9458_042351</name>
</gene>
<dbReference type="Proteomes" id="UP001529510">
    <property type="component" value="Unassembled WGS sequence"/>
</dbReference>
<sequence>ALSDEGQEILLSPEVTYGPPGLTLSCPVALTIAHCADVSSEDWNIKLKRQTQDNSWE</sequence>
<comment type="caution">
    <text evidence="2">The sequence shown here is derived from an EMBL/GenBank/DDBJ whole genome shotgun (WGS) entry which is preliminary data.</text>
</comment>
<proteinExistence type="predicted"/>